<evidence type="ECO:0000256" key="4">
    <source>
        <dbReference type="ARBA" id="ARBA00022729"/>
    </source>
</evidence>
<dbReference type="Gene3D" id="2.10.90.10">
    <property type="entry name" value="Cystine-knot cytokines"/>
    <property type="match status" value="1"/>
</dbReference>
<evidence type="ECO:0000256" key="5">
    <source>
        <dbReference type="ARBA" id="ARBA00023030"/>
    </source>
</evidence>
<keyword evidence="7" id="KW-0325">Glycoprotein</keyword>
<keyword evidence="3" id="KW-0964">Secreted</keyword>
<dbReference type="Pfam" id="PF00688">
    <property type="entry name" value="TGFb_propeptide"/>
    <property type="match status" value="1"/>
</dbReference>
<dbReference type="InterPro" id="IPR029034">
    <property type="entry name" value="Cystine-knot_cytokine"/>
</dbReference>
<evidence type="ECO:0000256" key="2">
    <source>
        <dbReference type="ARBA" id="ARBA00006656"/>
    </source>
</evidence>
<evidence type="ECO:0000259" key="10">
    <source>
        <dbReference type="PROSITE" id="PS51362"/>
    </source>
</evidence>
<evidence type="ECO:0000256" key="9">
    <source>
        <dbReference type="SAM" id="SignalP"/>
    </source>
</evidence>
<dbReference type="Pfam" id="PF00019">
    <property type="entry name" value="TGF_beta"/>
    <property type="match status" value="1"/>
</dbReference>
<dbReference type="AlphaFoldDB" id="J7GXK1"/>
<comment type="similarity">
    <text evidence="2 8">Belongs to the TGF-beta family.</text>
</comment>
<dbReference type="NCBIfam" id="NF033679">
    <property type="entry name" value="DNRLRE_dom"/>
    <property type="match status" value="1"/>
</dbReference>
<proteinExistence type="evidence at transcript level"/>
<dbReference type="SMART" id="SM00204">
    <property type="entry name" value="TGFB"/>
    <property type="match status" value="1"/>
</dbReference>
<name>J7GXK1_NEMVE</name>
<dbReference type="GO" id="GO:0005576">
    <property type="term" value="C:extracellular region"/>
    <property type="evidence" value="ECO:0007669"/>
    <property type="project" value="UniProtKB-SubCell"/>
</dbReference>
<keyword evidence="4 9" id="KW-0732">Signal</keyword>
<dbReference type="PROSITE" id="PS00250">
    <property type="entry name" value="TGF_BETA_1"/>
    <property type="match status" value="1"/>
</dbReference>
<dbReference type="HOGENOM" id="CLU_020515_2_1_1"/>
<dbReference type="GO" id="GO:0008083">
    <property type="term" value="F:growth factor activity"/>
    <property type="evidence" value="ECO:0007669"/>
    <property type="project" value="UniProtKB-KW"/>
</dbReference>
<feature type="signal peptide" evidence="9">
    <location>
        <begin position="1"/>
        <end position="35"/>
    </location>
</feature>
<evidence type="ECO:0000256" key="3">
    <source>
        <dbReference type="ARBA" id="ARBA00022525"/>
    </source>
</evidence>
<dbReference type="PANTHER" id="PTHR11848:SF263">
    <property type="entry name" value="PROTEIN DECAPENTAPLEGIC"/>
    <property type="match status" value="1"/>
</dbReference>
<protein>
    <submittedName>
        <fullName evidence="11">Admp-related protein</fullName>
    </submittedName>
</protein>
<accession>J7GXK1</accession>
<feature type="domain" description="TGF-beta family profile" evidence="10">
    <location>
        <begin position="288"/>
        <end position="399"/>
    </location>
</feature>
<evidence type="ECO:0000256" key="8">
    <source>
        <dbReference type="RuleBase" id="RU000354"/>
    </source>
</evidence>
<evidence type="ECO:0000256" key="7">
    <source>
        <dbReference type="ARBA" id="ARBA00023180"/>
    </source>
</evidence>
<dbReference type="EMBL" id="JQ959545">
    <property type="protein sequence ID" value="AFP87424.1"/>
    <property type="molecule type" value="mRNA"/>
</dbReference>
<keyword evidence="6" id="KW-1015">Disulfide bond</keyword>
<organism evidence="11">
    <name type="scientific">Nematostella vectensis</name>
    <name type="common">Starlet sea anemone</name>
    <dbReference type="NCBI Taxonomy" id="45351"/>
    <lineage>
        <taxon>Eukaryota</taxon>
        <taxon>Metazoa</taxon>
        <taxon>Cnidaria</taxon>
        <taxon>Anthozoa</taxon>
        <taxon>Hexacorallia</taxon>
        <taxon>Actiniaria</taxon>
        <taxon>Edwardsiidae</taxon>
        <taxon>Nematostella</taxon>
    </lineage>
</organism>
<dbReference type="PANTHER" id="PTHR11848">
    <property type="entry name" value="TGF-BETA FAMILY"/>
    <property type="match status" value="1"/>
</dbReference>
<dbReference type="SUPFAM" id="SSF57501">
    <property type="entry name" value="Cystine-knot cytokines"/>
    <property type="match status" value="1"/>
</dbReference>
<dbReference type="InterPro" id="IPR001111">
    <property type="entry name" value="TGF-b_propeptide"/>
</dbReference>
<sequence length="399" mass="46344">MHSSSTQSLSACREMNHFKLLLFLTLLYPPYRTVADKRSLEIDDLKSDLLNLLEVKEKPAISRSRWQVPRYVIELYRKQAFIDGFTKNGHSTPGRTVRTFFRDEQDKKGPHKHLFTFNISAMRPAEKVEHAEIRIFKRRSSLPNPRALYKVTVSRLTKPWSSVNKRWKRKLVALDVQLVKCRKVGEWITFNVTSAVKFWSKYPSKNYGLWVSVRSYQAPPSDFKIATGGRKDPILVEFGVDREKLQKAQMAEIQDELQEKKNALNYKVPNVDDLSRDNSKIIMASRTRSRRDVADNLCRRHRLFVKFQELNWSDWILAPRGFSAYYCTGTCPEVIEQYFNPTNHAIIQNLLHHRYSKSVPAACCVPTRLHSISMLYFELDGSIVLKEYGEMVAASCGCR</sequence>
<keyword evidence="5 8" id="KW-0339">Growth factor</keyword>
<dbReference type="Gene3D" id="2.60.120.970">
    <property type="match status" value="1"/>
</dbReference>
<dbReference type="InterPro" id="IPR017948">
    <property type="entry name" value="TGFb_CS"/>
</dbReference>
<comment type="subcellular location">
    <subcellularLocation>
        <location evidence="1">Secreted</location>
    </subcellularLocation>
</comment>
<dbReference type="PROSITE" id="PS51362">
    <property type="entry name" value="TGF_BETA_2"/>
    <property type="match status" value="1"/>
</dbReference>
<reference evidence="11" key="1">
    <citation type="journal article" date="2012" name="PLoS Genet.">
        <title>A Framework for the Establishment of a Cnidarian Gene Regulatory Network for 'Endomesoderm' Specification: The Inputs of beta-Catenin/TCF Signaling.</title>
        <authorList>
            <person name="Rottinger E."/>
            <person name="Dahlin P."/>
            <person name="Martindale M.Q."/>
        </authorList>
    </citation>
    <scope>NUCLEOTIDE SEQUENCE</scope>
</reference>
<feature type="chain" id="PRO_5003792532" evidence="9">
    <location>
        <begin position="36"/>
        <end position="399"/>
    </location>
</feature>
<dbReference type="FunFam" id="2.10.90.10:FF:000001">
    <property type="entry name" value="Bone morphogenetic protein 4"/>
    <property type="match status" value="1"/>
</dbReference>
<evidence type="ECO:0000313" key="11">
    <source>
        <dbReference type="EMBL" id="AFP87424.1"/>
    </source>
</evidence>
<evidence type="ECO:0000256" key="1">
    <source>
        <dbReference type="ARBA" id="ARBA00004613"/>
    </source>
</evidence>
<dbReference type="InterPro" id="IPR001839">
    <property type="entry name" value="TGF-b_C"/>
</dbReference>
<evidence type="ECO:0000256" key="6">
    <source>
        <dbReference type="ARBA" id="ARBA00023157"/>
    </source>
</evidence>
<dbReference type="InterPro" id="IPR015615">
    <property type="entry name" value="TGF-beta-rel"/>
</dbReference>